<organism evidence="2 3">
    <name type="scientific">Sporocytophaga myxococcoides</name>
    <dbReference type="NCBI Taxonomy" id="153721"/>
    <lineage>
        <taxon>Bacteria</taxon>
        <taxon>Pseudomonadati</taxon>
        <taxon>Bacteroidota</taxon>
        <taxon>Cytophagia</taxon>
        <taxon>Cytophagales</taxon>
        <taxon>Cytophagaceae</taxon>
        <taxon>Sporocytophaga</taxon>
    </lineage>
</organism>
<dbReference type="Proteomes" id="UP000030185">
    <property type="component" value="Unassembled WGS sequence"/>
</dbReference>
<dbReference type="RefSeq" id="WP_045462288.1">
    <property type="nucleotide sequence ID" value="NZ_BBLT01000003.1"/>
</dbReference>
<evidence type="ECO:0000313" key="3">
    <source>
        <dbReference type="Proteomes" id="UP000030185"/>
    </source>
</evidence>
<dbReference type="NCBIfam" id="TIGR04183">
    <property type="entry name" value="Por_Secre_tail"/>
    <property type="match status" value="1"/>
</dbReference>
<evidence type="ECO:0000313" key="2">
    <source>
        <dbReference type="EMBL" id="GAL84837.1"/>
    </source>
</evidence>
<reference evidence="2 3" key="1">
    <citation type="submission" date="2014-09" db="EMBL/GenBank/DDBJ databases">
        <title>Sporocytophaga myxococcoides PG-01 genome sequencing.</title>
        <authorList>
            <person name="Liu L."/>
            <person name="Gao P.J."/>
            <person name="Chen G.J."/>
            <person name="Wang L.S."/>
        </authorList>
    </citation>
    <scope>NUCLEOTIDE SEQUENCE [LARGE SCALE GENOMIC DNA]</scope>
    <source>
        <strain evidence="2 3">PG-01</strain>
    </source>
</reference>
<dbReference type="InterPro" id="IPR013783">
    <property type="entry name" value="Ig-like_fold"/>
</dbReference>
<dbReference type="eggNOG" id="COG1520">
    <property type="taxonomic scope" value="Bacteria"/>
</dbReference>
<accession>A0A098LEI9</accession>
<gene>
    <name evidence="2" type="ORF">MYP_2065</name>
</gene>
<dbReference type="eggNOG" id="COG3055">
    <property type="taxonomic scope" value="Bacteria"/>
</dbReference>
<dbReference type="Pfam" id="PF18962">
    <property type="entry name" value="Por_Secre_tail"/>
    <property type="match status" value="1"/>
</dbReference>
<sequence length="879" mass="96637">MKKIFIIAFLWIGMHLNLFSQPVFLKELPESSKSFFEGNGNLYFFAGDSLWKSDGTVAGTVFVKKIGETPIGYPKNSNALSIKGASIFFTQDAPSSIGVWRTGGTNATTLKIRSFNSISPISSYQNNLYFAANDGVNGSELWKLSSSFNFSLVKDINPGSASSFSNNLGYNGNVQIIHSVISDNILYFTASNASTGFDVYRTNGTTAGTSILKDFPNPSYLLNEVNGTVFIATNYVESLEWDFNVSELWKSNGTTAGTALVKKITIDGYSFGFTKSFILKNQLAFLHETEYSTDLYTSNGTETGTTFIKGYSPKWRGRVLHSFVINDALILTEGYDYFVSWISRTDGTPEGSIRLANYNHAFSDGSEEFIKVNERLIYIDGNWPYPDPTSEEFNQLYETSGYPGVGSVRRTKDIYPNGNSYPNSKNLTEVNGKLFFTTQASGSFTPSGKFKLWVYNPDKPNTNTPYFTLVNADTDKDIGLIREGDTLFRPTGGNINIRYNAATTIGSVILKVNDVPSRTENTAPYALAGDNNGDYSAWATGPGQYKITGVTYSGNGGKGLQGASTSVNFLLKEFIPNVAPIVDAGPDMTFSYPAGIIKITGTWSDPNEDAPYRYWQLRTDSPCDPIYCPNRYRSNGDTLVLENFIPGEYIFRYIATDRSDLSDYDEVKITITGQAVINFSLINADTDQEITYGLYDGRIIDLAYLSSNINFKANVSPASIGSVKFIYDGVVRTENIAPYAYFGDNKGDYNPGTLTIGNHTLSAWPYTGRNATGTQGHGLTYNFTVINSAARLAETESMKLTAYPNPSSDQINISIPESGDGPLTVSIYNSQGSLVTNLFEGTYQKIEMVWNVADLPDGIYLCKMNTSAGTKVEKLVVKR</sequence>
<dbReference type="STRING" id="153721.MYP_2065"/>
<proteinExistence type="predicted"/>
<dbReference type="EMBL" id="BBLT01000003">
    <property type="protein sequence ID" value="GAL84837.1"/>
    <property type="molecule type" value="Genomic_DNA"/>
</dbReference>
<dbReference type="AlphaFoldDB" id="A0A098LEI9"/>
<protein>
    <recommendedName>
        <fullName evidence="1">Secretion system C-terminal sorting domain-containing protein</fullName>
    </recommendedName>
</protein>
<name>A0A098LEI9_9BACT</name>
<evidence type="ECO:0000259" key="1">
    <source>
        <dbReference type="Pfam" id="PF18962"/>
    </source>
</evidence>
<keyword evidence="3" id="KW-1185">Reference proteome</keyword>
<dbReference type="Gene3D" id="2.60.40.10">
    <property type="entry name" value="Immunoglobulins"/>
    <property type="match status" value="1"/>
</dbReference>
<comment type="caution">
    <text evidence="2">The sequence shown here is derived from an EMBL/GenBank/DDBJ whole genome shotgun (WGS) entry which is preliminary data.</text>
</comment>
<dbReference type="OrthoDB" id="1524003at2"/>
<dbReference type="InterPro" id="IPR026444">
    <property type="entry name" value="Secre_tail"/>
</dbReference>
<feature type="domain" description="Secretion system C-terminal sorting" evidence="1">
    <location>
        <begin position="803"/>
        <end position="877"/>
    </location>
</feature>